<evidence type="ECO:0000256" key="6">
    <source>
        <dbReference type="ARBA" id="ARBA00023187"/>
    </source>
</evidence>
<name>A0ABR3Y964_9EURO</name>
<gene>
    <name evidence="13" type="primary">prp10</name>
    <name evidence="13" type="ORF">Plec18167_002095</name>
</gene>
<evidence type="ECO:0000256" key="8">
    <source>
        <dbReference type="ARBA" id="ARBA00038332"/>
    </source>
</evidence>
<dbReference type="InterPro" id="IPR015016">
    <property type="entry name" value="SF3b_su1"/>
</dbReference>
<reference evidence="13 14" key="1">
    <citation type="journal article" date="2024" name="IMA Fungus">
        <title>IMA Genome - F19 : A genome assembly and annotation guide to empower mycologists, including annotated draft genome sequences of Ceratocystis pirilliformis, Diaporthe australafricana, Fusarium ophioides, Paecilomyces lecythidis, and Sporothrix stenoceras.</title>
        <authorList>
            <person name="Aylward J."/>
            <person name="Wilson A.M."/>
            <person name="Visagie C.M."/>
            <person name="Spraker J."/>
            <person name="Barnes I."/>
            <person name="Buitendag C."/>
            <person name="Ceriani C."/>
            <person name="Del Mar Angel L."/>
            <person name="du Plessis D."/>
            <person name="Fuchs T."/>
            <person name="Gasser K."/>
            <person name="Kramer D."/>
            <person name="Li W."/>
            <person name="Munsamy K."/>
            <person name="Piso A."/>
            <person name="Price J.L."/>
            <person name="Sonnekus B."/>
            <person name="Thomas C."/>
            <person name="van der Nest A."/>
            <person name="van Dijk A."/>
            <person name="van Heerden A."/>
            <person name="van Vuuren N."/>
            <person name="Yilmaz N."/>
            <person name="Duong T.A."/>
            <person name="van der Merwe N.A."/>
            <person name="Wingfield M.J."/>
            <person name="Wingfield B.D."/>
        </authorList>
    </citation>
    <scope>NUCLEOTIDE SEQUENCE [LARGE SCALE GENOMIC DNA]</scope>
    <source>
        <strain evidence="13 14">CMW 18167</strain>
    </source>
</reference>
<dbReference type="InterPro" id="IPR016024">
    <property type="entry name" value="ARM-type_fold"/>
</dbReference>
<dbReference type="PANTHER" id="PTHR12097">
    <property type="entry name" value="SPLICING FACTOR 3B, SUBUNIT 1-RELATED"/>
    <property type="match status" value="1"/>
</dbReference>
<dbReference type="InterPro" id="IPR011989">
    <property type="entry name" value="ARM-like"/>
</dbReference>
<dbReference type="InterPro" id="IPR021133">
    <property type="entry name" value="HEAT_type_2"/>
</dbReference>
<dbReference type="Pfam" id="PF22646">
    <property type="entry name" value="PPP2R1A-like_HEAT"/>
    <property type="match status" value="1"/>
</dbReference>
<feature type="repeat" description="HEAT" evidence="9">
    <location>
        <begin position="612"/>
        <end position="650"/>
    </location>
</feature>
<feature type="compositionally biased region" description="Polar residues" evidence="10">
    <location>
        <begin position="29"/>
        <end position="50"/>
    </location>
</feature>
<dbReference type="SUPFAM" id="SSF48371">
    <property type="entry name" value="ARM repeat"/>
    <property type="match status" value="1"/>
</dbReference>
<feature type="region of interest" description="Disordered" evidence="10">
    <location>
        <begin position="17"/>
        <end position="84"/>
    </location>
</feature>
<dbReference type="PROSITE" id="PS50077">
    <property type="entry name" value="HEAT_REPEAT"/>
    <property type="match status" value="1"/>
</dbReference>
<feature type="compositionally biased region" description="Low complexity" evidence="10">
    <location>
        <begin position="274"/>
        <end position="294"/>
    </location>
</feature>
<evidence type="ECO:0000259" key="11">
    <source>
        <dbReference type="Pfam" id="PF08920"/>
    </source>
</evidence>
<keyword evidence="6" id="KW-0508">mRNA splicing</keyword>
<organism evidence="13 14">
    <name type="scientific">Paecilomyces lecythidis</name>
    <dbReference type="NCBI Taxonomy" id="3004212"/>
    <lineage>
        <taxon>Eukaryota</taxon>
        <taxon>Fungi</taxon>
        <taxon>Dikarya</taxon>
        <taxon>Ascomycota</taxon>
        <taxon>Pezizomycotina</taxon>
        <taxon>Eurotiomycetes</taxon>
        <taxon>Eurotiomycetidae</taxon>
        <taxon>Eurotiales</taxon>
        <taxon>Thermoascaceae</taxon>
        <taxon>Paecilomyces</taxon>
    </lineage>
</organism>
<proteinExistence type="inferred from homology"/>
<evidence type="ECO:0000256" key="3">
    <source>
        <dbReference type="ARBA" id="ARBA00022664"/>
    </source>
</evidence>
<comment type="similarity">
    <text evidence="2">Belongs to the SF3B1 family.</text>
</comment>
<evidence type="ECO:0000256" key="7">
    <source>
        <dbReference type="ARBA" id="ARBA00023242"/>
    </source>
</evidence>
<evidence type="ECO:0000256" key="9">
    <source>
        <dbReference type="PROSITE-ProRule" id="PRU00103"/>
    </source>
</evidence>
<dbReference type="Pfam" id="PF13513">
    <property type="entry name" value="HEAT_EZ"/>
    <property type="match status" value="1"/>
</dbReference>
<evidence type="ECO:0000256" key="5">
    <source>
        <dbReference type="ARBA" id="ARBA00022737"/>
    </source>
</evidence>
<feature type="domain" description="Splicing factor 3B subunit 1" evidence="11">
    <location>
        <begin position="246"/>
        <end position="371"/>
    </location>
</feature>
<evidence type="ECO:0000259" key="12">
    <source>
        <dbReference type="Pfam" id="PF22646"/>
    </source>
</evidence>
<feature type="compositionally biased region" description="Polar residues" evidence="10">
    <location>
        <begin position="150"/>
        <end position="159"/>
    </location>
</feature>
<evidence type="ECO:0000256" key="10">
    <source>
        <dbReference type="SAM" id="MobiDB-lite"/>
    </source>
</evidence>
<keyword evidence="14" id="KW-1185">Reference proteome</keyword>
<evidence type="ECO:0000256" key="2">
    <source>
        <dbReference type="ARBA" id="ARBA00005754"/>
    </source>
</evidence>
<keyword evidence="3" id="KW-0507">mRNA processing</keyword>
<dbReference type="Pfam" id="PF08920">
    <property type="entry name" value="SF3b1"/>
    <property type="match status" value="1"/>
</dbReference>
<evidence type="ECO:0000256" key="1">
    <source>
        <dbReference type="ARBA" id="ARBA00004123"/>
    </source>
</evidence>
<accession>A0ABR3Y964</accession>
<comment type="caution">
    <text evidence="13">The sequence shown here is derived from an EMBL/GenBank/DDBJ whole genome shotgun (WGS) entry which is preliminary data.</text>
</comment>
<dbReference type="InterPro" id="IPR054573">
    <property type="entry name" value="PP2A/SF3B1-like_HEAT"/>
</dbReference>
<comment type="subcellular location">
    <subcellularLocation>
        <location evidence="1">Nucleus</location>
    </subcellularLocation>
</comment>
<keyword evidence="5" id="KW-0677">Repeat</keyword>
<keyword evidence="7" id="KW-0539">Nucleus</keyword>
<evidence type="ECO:0000313" key="13">
    <source>
        <dbReference type="EMBL" id="KAL1884505.1"/>
    </source>
</evidence>
<keyword evidence="4" id="KW-0747">Spliceosome</keyword>
<feature type="region of interest" description="Disordered" evidence="10">
    <location>
        <begin position="182"/>
        <end position="304"/>
    </location>
</feature>
<dbReference type="Proteomes" id="UP001583193">
    <property type="component" value="Unassembled WGS sequence"/>
</dbReference>
<feature type="region of interest" description="Disordered" evidence="10">
    <location>
        <begin position="123"/>
        <end position="159"/>
    </location>
</feature>
<evidence type="ECO:0000313" key="14">
    <source>
        <dbReference type="Proteomes" id="UP001583193"/>
    </source>
</evidence>
<comment type="similarity">
    <text evidence="8">Belongs to the phosphatase 2A regulatory subunit A family.</text>
</comment>
<protein>
    <submittedName>
        <fullName evidence="13">U2 snRNP component prp10</fullName>
    </submittedName>
</protein>
<sequence length="1227" mass="136192">MSDADIEAVRRLQAERNAAAAAKKGSKTFDPSSQRTDVSTKASLTESFDTTLYDRDGPDKYAGYNTSIPVDGEDEDMPDADSGHRLVGQYTATRDQIDEMAHGNGVEEEDILLGREKSARIADRETDYQKRRFNRGPLTPTRADPFAANTHANVDTDGQTYREVMALRELEKEEERVQKLIAERQANGENGVEEHQATLKIEEGDKENRDAGSTVSVATTRKRKQRWDVSSEPTPAPETAQSAETKPKKSRWDQTPAPGAPEEQPKRRSRWDQAPAAPALGGATPVGPAGLATPMHPSQTAPVAFGTDISSRNAPLSDEELDLMLPSEGYKILEPPPGYAPIRTPARKLMSTPAPMPSAAGYGGFMMQEPESARALGKQLPTDIPGVGDLQFFKPEDMAYFGKLVDGADENTMSVDDLKERKIMRLLLKVKNGTPPMRKTALRQLTDNARNFGAGPLFNQILPLLMEKSLEDQERHLLVKVIDRVLYKLDDLVRPYVHKILVVIEPLLIDQDYYARVEGREIISNLSKAAGLAHMISTMRPDIDHVDEYVRNTTARAFAVVASALGIPALLPFLRAVCRSKKSWQARHTGVKIVQQIPILMGCAILPHLKGLVDCIADNLSDEQAKVRTVTALAIAALAEAANPYGIESFDEILNPLWTGARKQRGKGLAAFLKAVGYIIPLMDEEYANYYTSQIMEILLREFSSPDEEMKKVVLKVVSQCASTDGVTASYLKEHVLNDFFKSFWVRRMALDKRNYRQVVETTVDLGQKVGVGEIVERIVNNLKDESEAYRKMTVETVEKVIASLGAADISERLEERLIDGVLYAFQEQSIEDIVILNGFGTVVNALGTRCKPYLPQIVSTILWRLNNKSATVRQQAADLISRIAMVMKQCGEDALMGKLGVVLYEYLGEEYPEVLGSILGALRSIVTVVGINQMQPPIRDLLPRLTPILRNRHEKVQENTIDLVGRIADRGPESVNAREWMRICFELLDMLKAHKKGIRRAANNTFGFIAKAIGPQDVLATLLNNLRVQERQSRVCTAVAIGIVAETCAPFTVLPALMNEYRVPELNVQNGVLKAMSFLFEYIGEMAKDYVYAVTPLLEDALIDRDQVHRQTAASVVKHIALGVVGLGCEDAMVHLLNLLYPNLFETSPHVIDRIIEAIDAIRMAVGTGVVMNYVWAGLFHPARKVRNPYWRLYNDAYVQGADAMVPYYPNLEDDGLARPELSIVL</sequence>
<dbReference type="Gene3D" id="1.25.10.10">
    <property type="entry name" value="Leucine-rich Repeat Variant"/>
    <property type="match status" value="3"/>
</dbReference>
<feature type="compositionally biased region" description="Basic and acidic residues" evidence="10">
    <location>
        <begin position="192"/>
        <end position="210"/>
    </location>
</feature>
<feature type="domain" description="Phosphatase PP2A regulatory subunit A/Splicing factor 3B subunit 1-like HEAT repeat" evidence="12">
    <location>
        <begin position="1012"/>
        <end position="1090"/>
    </location>
</feature>
<evidence type="ECO:0000256" key="4">
    <source>
        <dbReference type="ARBA" id="ARBA00022728"/>
    </source>
</evidence>
<dbReference type="EMBL" id="JAVDPF010000004">
    <property type="protein sequence ID" value="KAL1884505.1"/>
    <property type="molecule type" value="Genomic_DNA"/>
</dbReference>
<dbReference type="InterPro" id="IPR038737">
    <property type="entry name" value="SF3b_su1-like"/>
</dbReference>